<evidence type="ECO:0000256" key="1">
    <source>
        <dbReference type="RuleBase" id="RU003682"/>
    </source>
</evidence>
<dbReference type="InterPro" id="IPR005123">
    <property type="entry name" value="Oxoglu/Fe-dep_dioxygenase_dom"/>
</dbReference>
<keyword evidence="5" id="KW-1185">Reference proteome</keyword>
<dbReference type="GeneID" id="63820590"/>
<dbReference type="InParanoid" id="A0A165IN06"/>
<evidence type="ECO:0000256" key="2">
    <source>
        <dbReference type="SAM" id="MobiDB-lite"/>
    </source>
</evidence>
<dbReference type="Gene3D" id="2.60.120.330">
    <property type="entry name" value="B-lactam Antibiotic, Isopenicillin N Synthase, Chain"/>
    <property type="match status" value="1"/>
</dbReference>
<dbReference type="PROSITE" id="PS51471">
    <property type="entry name" value="FE2OG_OXY"/>
    <property type="match status" value="1"/>
</dbReference>
<keyword evidence="1" id="KW-0479">Metal-binding</keyword>
<feature type="domain" description="Fe2OG dioxygenase" evidence="3">
    <location>
        <begin position="180"/>
        <end position="286"/>
    </location>
</feature>
<keyword evidence="1" id="KW-0408">Iron</keyword>
<dbReference type="Proteomes" id="UP000076871">
    <property type="component" value="Unassembled WGS sequence"/>
</dbReference>
<dbReference type="InterPro" id="IPR050231">
    <property type="entry name" value="Iron_ascorbate_oxido_reductase"/>
</dbReference>
<evidence type="ECO:0000313" key="5">
    <source>
        <dbReference type="Proteomes" id="UP000076871"/>
    </source>
</evidence>
<evidence type="ECO:0000313" key="4">
    <source>
        <dbReference type="EMBL" id="KZT13305.1"/>
    </source>
</evidence>
<dbReference type="OrthoDB" id="406156at2759"/>
<accession>A0A165IN06</accession>
<dbReference type="Pfam" id="PF03171">
    <property type="entry name" value="2OG-FeII_Oxy"/>
    <property type="match status" value="1"/>
</dbReference>
<comment type="similarity">
    <text evidence="1">Belongs to the iron/ascorbate-dependent oxidoreductase family.</text>
</comment>
<organism evidence="4 5">
    <name type="scientific">Laetiporus sulphureus 93-53</name>
    <dbReference type="NCBI Taxonomy" id="1314785"/>
    <lineage>
        <taxon>Eukaryota</taxon>
        <taxon>Fungi</taxon>
        <taxon>Dikarya</taxon>
        <taxon>Basidiomycota</taxon>
        <taxon>Agaricomycotina</taxon>
        <taxon>Agaricomycetes</taxon>
        <taxon>Polyporales</taxon>
        <taxon>Laetiporus</taxon>
    </lineage>
</organism>
<keyword evidence="1" id="KW-0560">Oxidoreductase</keyword>
<dbReference type="EMBL" id="KV427605">
    <property type="protein sequence ID" value="KZT13305.1"/>
    <property type="molecule type" value="Genomic_DNA"/>
</dbReference>
<dbReference type="InterPro" id="IPR026992">
    <property type="entry name" value="DIOX_N"/>
</dbReference>
<dbReference type="PANTHER" id="PTHR47990">
    <property type="entry name" value="2-OXOGLUTARATE (2OG) AND FE(II)-DEPENDENT OXYGENASE SUPERFAMILY PROTEIN-RELATED"/>
    <property type="match status" value="1"/>
</dbReference>
<dbReference type="InterPro" id="IPR044861">
    <property type="entry name" value="IPNS-like_FE2OG_OXY"/>
</dbReference>
<dbReference type="GO" id="GO:0046872">
    <property type="term" value="F:metal ion binding"/>
    <property type="evidence" value="ECO:0007669"/>
    <property type="project" value="UniProtKB-KW"/>
</dbReference>
<gene>
    <name evidence="4" type="ORF">LAESUDRAFT_639807</name>
</gene>
<dbReference type="Pfam" id="PF14226">
    <property type="entry name" value="DIOX_N"/>
    <property type="match status" value="1"/>
</dbReference>
<sequence length="364" mass="39883">MPGLTSFPPFPDNVPTHPLLIIDYALLKAGDEAEIATLWKAATELGFWYLKNHGVDEEASGMFDMGAETMALPLEEKLKFEQGEEGMSFGYKAAGANATDENGTLDTVEFINVSKDDVLAFPTPIHRTYPSTVTARMASTISLFVRKSLEVNDTLLEILNDRLGLPKGTLASMHAMEETSGSEARCIKNPPRPGGISEEKAAIGAHTDFGSLSFLHNRLGGLQVMAPGTDKWQYVKPIPGHAICNLGDAMTIFSGGILRSNLHRVVPPPGAQSHLERWSLVYFTRPSDSVLLEALTDQSPMIADAVSRAENASIFRTGQTSKEWFARRIRNQRTKNRKVSCRVDRGGSETWRASRGTEHRPDAA</sequence>
<dbReference type="GO" id="GO:0016491">
    <property type="term" value="F:oxidoreductase activity"/>
    <property type="evidence" value="ECO:0007669"/>
    <property type="project" value="UniProtKB-KW"/>
</dbReference>
<dbReference type="InterPro" id="IPR027443">
    <property type="entry name" value="IPNS-like_sf"/>
</dbReference>
<dbReference type="RefSeq" id="XP_040770815.1">
    <property type="nucleotide sequence ID" value="XM_040903559.1"/>
</dbReference>
<name>A0A165IN06_9APHY</name>
<protein>
    <submittedName>
        <fullName evidence="4">Clavaminate synthase-like protein</fullName>
    </submittedName>
</protein>
<reference evidence="4 5" key="1">
    <citation type="journal article" date="2016" name="Mol. Biol. Evol.">
        <title>Comparative Genomics of Early-Diverging Mushroom-Forming Fungi Provides Insights into the Origins of Lignocellulose Decay Capabilities.</title>
        <authorList>
            <person name="Nagy L.G."/>
            <person name="Riley R."/>
            <person name="Tritt A."/>
            <person name="Adam C."/>
            <person name="Daum C."/>
            <person name="Floudas D."/>
            <person name="Sun H."/>
            <person name="Yadav J.S."/>
            <person name="Pangilinan J."/>
            <person name="Larsson K.H."/>
            <person name="Matsuura K."/>
            <person name="Barry K."/>
            <person name="Labutti K."/>
            <person name="Kuo R."/>
            <person name="Ohm R.A."/>
            <person name="Bhattacharya S.S."/>
            <person name="Shirouzu T."/>
            <person name="Yoshinaga Y."/>
            <person name="Martin F.M."/>
            <person name="Grigoriev I.V."/>
            <person name="Hibbett D.S."/>
        </authorList>
    </citation>
    <scope>NUCLEOTIDE SEQUENCE [LARGE SCALE GENOMIC DNA]</scope>
    <source>
        <strain evidence="4 5">93-53</strain>
    </source>
</reference>
<dbReference type="SUPFAM" id="SSF51197">
    <property type="entry name" value="Clavaminate synthase-like"/>
    <property type="match status" value="1"/>
</dbReference>
<dbReference type="STRING" id="1314785.A0A165IN06"/>
<feature type="compositionally biased region" description="Basic and acidic residues" evidence="2">
    <location>
        <begin position="355"/>
        <end position="364"/>
    </location>
</feature>
<dbReference type="AlphaFoldDB" id="A0A165IN06"/>
<evidence type="ECO:0000259" key="3">
    <source>
        <dbReference type="PROSITE" id="PS51471"/>
    </source>
</evidence>
<proteinExistence type="inferred from homology"/>
<feature type="region of interest" description="Disordered" evidence="2">
    <location>
        <begin position="337"/>
        <end position="364"/>
    </location>
</feature>